<keyword evidence="3" id="KW-1185">Reference proteome</keyword>
<keyword evidence="1" id="KW-0732">Signal</keyword>
<dbReference type="Gene3D" id="1.20.190.10">
    <property type="entry name" value="Pesticidal crystal protein, N-terminal domain"/>
    <property type="match status" value="1"/>
</dbReference>
<sequence>MSLSHQARLWIMVLAVCSVTPLIHAAANILHCHNLEYAGPIKEVIEMKPTKLAEKTSNAAKVIQGFATDMASSAIEEIPVVGSVLSTLFGHIVDAYGGGGLDPEDVYNSLKTEIDQLKKYMDQEIVEAKLDYIKKAFGTSHGGILSYAMHCEKTYKGDADDMANCLENLRSMLTQQYHFFVPSADSKVSMLEFSLPMFRMYGELYVDTLLEQIGVARKRGKDTQAVAHTETLIKTVNDFKEHFKTAFEKIAKLHCRPHVMPPDKYPDCAVLPGQNVDMCTCILAIGPNKFTSDEVTKGPGKDSKNFCLGIFYNRVNPCEDAKEGYRKKYAEKHLKAIATYWKKQVGDAVSSWIETAKALEPLKANVKR</sequence>
<protein>
    <submittedName>
        <fullName evidence="2">Uncharacterized protein</fullName>
    </submittedName>
</protein>
<feature type="chain" id="PRO_5047084267" evidence="1">
    <location>
        <begin position="26"/>
        <end position="368"/>
    </location>
</feature>
<proteinExistence type="predicted"/>
<evidence type="ECO:0000256" key="1">
    <source>
        <dbReference type="SAM" id="SignalP"/>
    </source>
</evidence>
<organism evidence="2 3">
    <name type="scientific">Porites lobata</name>
    <dbReference type="NCBI Taxonomy" id="104759"/>
    <lineage>
        <taxon>Eukaryota</taxon>
        <taxon>Metazoa</taxon>
        <taxon>Cnidaria</taxon>
        <taxon>Anthozoa</taxon>
        <taxon>Hexacorallia</taxon>
        <taxon>Scleractinia</taxon>
        <taxon>Fungiina</taxon>
        <taxon>Poritidae</taxon>
        <taxon>Porites</taxon>
    </lineage>
</organism>
<evidence type="ECO:0000313" key="3">
    <source>
        <dbReference type="Proteomes" id="UP001159405"/>
    </source>
</evidence>
<feature type="signal peptide" evidence="1">
    <location>
        <begin position="1"/>
        <end position="25"/>
    </location>
</feature>
<dbReference type="EMBL" id="CALNXK010000182">
    <property type="protein sequence ID" value="CAH3173522.1"/>
    <property type="molecule type" value="Genomic_DNA"/>
</dbReference>
<gene>
    <name evidence="2" type="ORF">PLOB_00014150</name>
</gene>
<reference evidence="2 3" key="1">
    <citation type="submission" date="2022-05" db="EMBL/GenBank/DDBJ databases">
        <authorList>
            <consortium name="Genoscope - CEA"/>
            <person name="William W."/>
        </authorList>
    </citation>
    <scope>NUCLEOTIDE SEQUENCE [LARGE SCALE GENOMIC DNA]</scope>
</reference>
<name>A0ABN8R2H3_9CNID</name>
<evidence type="ECO:0000313" key="2">
    <source>
        <dbReference type="EMBL" id="CAH3173522.1"/>
    </source>
</evidence>
<comment type="caution">
    <text evidence="2">The sequence shown here is derived from an EMBL/GenBank/DDBJ whole genome shotgun (WGS) entry which is preliminary data.</text>
</comment>
<accession>A0ABN8R2H3</accession>
<dbReference type="Proteomes" id="UP001159405">
    <property type="component" value="Unassembled WGS sequence"/>
</dbReference>
<dbReference type="InterPro" id="IPR036716">
    <property type="entry name" value="Pest_crys_N_sf"/>
</dbReference>